<keyword evidence="2" id="KW-1185">Reference proteome</keyword>
<dbReference type="AlphaFoldDB" id="T0GT35"/>
<evidence type="ECO:0000313" key="1">
    <source>
        <dbReference type="EMBL" id="EQB07101.1"/>
    </source>
</evidence>
<protein>
    <submittedName>
        <fullName evidence="1">Uncharacterized protein</fullName>
    </submittedName>
</protein>
<sequence length="55" mass="6143">MFSFAWALLRAAMTSCRWTSIWRAAAAGVLGMNKRYQIAGLLSKGKSEPIRRLAQ</sequence>
<evidence type="ECO:0000313" key="2">
    <source>
        <dbReference type="Proteomes" id="UP000015525"/>
    </source>
</evidence>
<proteinExistence type="predicted"/>
<organism evidence="1 2">
    <name type="scientific">Sphingobium quisquiliarum P25</name>
    <dbReference type="NCBI Taxonomy" id="1329909"/>
    <lineage>
        <taxon>Bacteria</taxon>
        <taxon>Pseudomonadati</taxon>
        <taxon>Pseudomonadota</taxon>
        <taxon>Alphaproteobacteria</taxon>
        <taxon>Sphingomonadales</taxon>
        <taxon>Sphingomonadaceae</taxon>
        <taxon>Sphingobium</taxon>
    </lineage>
</organism>
<dbReference type="Proteomes" id="UP000015525">
    <property type="component" value="Unassembled WGS sequence"/>
</dbReference>
<reference evidence="1 2" key="1">
    <citation type="journal article" date="2013" name="Genome Announc.">
        <title>Draft Genome Sequence of Sphingobium quisquiliarum Strain P25T, a Novel Hexachlorocyclohexane (HCH)-Degrading Bacterium Isolated from an HCH Dumpsite.</title>
        <authorList>
            <person name="Kumar Singh A."/>
            <person name="Sangwan N."/>
            <person name="Sharma A."/>
            <person name="Gupta V."/>
            <person name="Khurana J.P."/>
            <person name="Lal R."/>
        </authorList>
    </citation>
    <scope>NUCLEOTIDE SEQUENCE [LARGE SCALE GENOMIC DNA]</scope>
    <source>
        <strain evidence="1 2">P25</strain>
    </source>
</reference>
<accession>T0GT35</accession>
<gene>
    <name evidence="1" type="ORF">L288_10070</name>
</gene>
<name>T0GT35_9SPHN</name>
<dbReference type="EMBL" id="ATHO01000085">
    <property type="protein sequence ID" value="EQB07101.1"/>
    <property type="molecule type" value="Genomic_DNA"/>
</dbReference>
<comment type="caution">
    <text evidence="1">The sequence shown here is derived from an EMBL/GenBank/DDBJ whole genome shotgun (WGS) entry which is preliminary data.</text>
</comment>